<evidence type="ECO:0000256" key="4">
    <source>
        <dbReference type="ARBA" id="ARBA00022485"/>
    </source>
</evidence>
<dbReference type="PROSITE" id="PS51669">
    <property type="entry name" value="4FE4S_MOW_BIS_MGD"/>
    <property type="match status" value="1"/>
</dbReference>
<dbReference type="Pfam" id="PF00384">
    <property type="entry name" value="Molybdopterin"/>
    <property type="match status" value="1"/>
</dbReference>
<evidence type="ECO:0000256" key="10">
    <source>
        <dbReference type="ARBA" id="ARBA00023063"/>
    </source>
</evidence>
<dbReference type="InterPro" id="IPR041957">
    <property type="entry name" value="CT_Nitrate-R-NapA-like"/>
</dbReference>
<dbReference type="AlphaFoldDB" id="K9GW20"/>
<dbReference type="PATRIC" id="fig|1238182.3.peg.2947"/>
<feature type="domain" description="4Fe-4S Mo/W bis-MGD-type" evidence="11">
    <location>
        <begin position="3"/>
        <end position="58"/>
    </location>
</feature>
<comment type="cofactor">
    <cofactor evidence="2">
        <name>[4Fe-4S] cluster</name>
        <dbReference type="ChEBI" id="CHEBI:49883"/>
    </cofactor>
</comment>
<dbReference type="eggNOG" id="COG0243">
    <property type="taxonomic scope" value="Bacteria"/>
</dbReference>
<evidence type="ECO:0000313" key="13">
    <source>
        <dbReference type="Proteomes" id="UP000009881"/>
    </source>
</evidence>
<evidence type="ECO:0000259" key="11">
    <source>
        <dbReference type="PROSITE" id="PS51669"/>
    </source>
</evidence>
<sequence>MAEDTVKTTCPYCGVGCGLILSRGREGWEVGGDPDHPANKGRLCSKGAALMDTVRAEDAGGIRLLHPEVDGRRASWDEAVAATAARLRETVEAHGPDAVAFYVSGQLLTEDYYVANKLLKGFIGSPHIDTNSRLCMASTVAGHKRAFGADAVPGTYEDLELADLVVLVGSNLAWCHPVLAQRLRAARRDRGTKVVVIDPRETATRDLADLHLKITPGSDVALFNGLLAHLARTGAVDGEYVARHVSGLDTALEAAEADAAAVAETCGVDGADLARFYQWVAATPRTVSVFSQGVNQSSRGTDKVNAILNVHLATGRVGKPGASPFSVTGQPNAMGGREVGGLANQLAAHMNPDDPHDVDRLRRFWKAPALTGGQGLKAVDLFRAVRDGRIKALWIMATNPAVSLPEAGLVRAALEACPTVIVSDVVADTDTMRHAHIRLPAAGWGEKDGTVTNSERRISRQRAFRPLPGEARPDWRIMSDVARALGHGAAFPYKRPADIFREHAALSAFENDGARAFDIGAFAAIKPKAFDALAPVQWPAPMDAARGTERMYGDGRFTHSNGRGRMIAVRHAAPMERASLRYPLILNTGRYRDQWHTMTRTGLSPRLSAHRPEPLVEVHPDDAGALIDGGLARVTSGLGSLLARVAVTEAQRPGEVFLPMHWSDTTAAAGAVGRLVAGHVDALSGQPESKHVPVRVEPWAPAWEGLLLCRAAPDLSALPYWVRQAAGECLAFDLAGDVAPDLDFPGLTPLEFTDPRHGVVRRAWMDGDRLEAVLFTGADRPQVARSWLVELFAAETLSAADRAVLLAGRAPDGSGAEDGGMVCSCHAVSREAITVAAEDGAASAEDIGRRTRAGTGCGSCVPEIKDILRRAKPAVAA</sequence>
<dbReference type="SUPFAM" id="SSF50692">
    <property type="entry name" value="ADC-like"/>
    <property type="match status" value="1"/>
</dbReference>
<dbReference type="Pfam" id="PF04879">
    <property type="entry name" value="Molybdop_Fe4S4"/>
    <property type="match status" value="1"/>
</dbReference>
<dbReference type="InterPro" id="IPR006656">
    <property type="entry name" value="Mopterin_OxRdtase"/>
</dbReference>
<dbReference type="InterPro" id="IPR006657">
    <property type="entry name" value="MoPterin_dinucl-bd_dom"/>
</dbReference>
<dbReference type="PANTHER" id="PTHR43105:SF9">
    <property type="entry name" value="NADPH-FE(3+) OXIDOREDUCTASE SUBUNIT ALPHA"/>
    <property type="match status" value="1"/>
</dbReference>
<dbReference type="InterPro" id="IPR050123">
    <property type="entry name" value="Prok_molybdopt-oxidoreductase"/>
</dbReference>
<proteinExistence type="inferred from homology"/>
<dbReference type="InterPro" id="IPR041854">
    <property type="entry name" value="BFD-like_2Fe2S-bd_dom_sf"/>
</dbReference>
<dbReference type="SUPFAM" id="SSF53706">
    <property type="entry name" value="Formate dehydrogenase/DMSO reductase, domains 1-3"/>
    <property type="match status" value="1"/>
</dbReference>
<dbReference type="GO" id="GO:0045333">
    <property type="term" value="P:cellular respiration"/>
    <property type="evidence" value="ECO:0007669"/>
    <property type="project" value="UniProtKB-ARBA"/>
</dbReference>
<reference evidence="12 13" key="1">
    <citation type="journal article" date="2013" name="Genome Announc.">
        <title>Draft Genome Sequence of an Alphaproteobacterium, Caenispirillum salinarum AK4(T), Isolated from a Solar Saltern.</title>
        <authorList>
            <person name="Khatri I."/>
            <person name="Singh A."/>
            <person name="Korpole S."/>
            <person name="Pinnaka A.K."/>
            <person name="Subramanian S."/>
        </authorList>
    </citation>
    <scope>NUCLEOTIDE SEQUENCE [LARGE SCALE GENOMIC DNA]</scope>
    <source>
        <strain evidence="12 13">AK4</strain>
    </source>
</reference>
<name>K9GW20_9PROT</name>
<evidence type="ECO:0000256" key="2">
    <source>
        <dbReference type="ARBA" id="ARBA00001966"/>
    </source>
</evidence>
<keyword evidence="4" id="KW-0004">4Fe-4S</keyword>
<dbReference type="InterPro" id="IPR007419">
    <property type="entry name" value="BFD-like_2Fe2S-bd_dom"/>
</dbReference>
<dbReference type="CDD" id="cd02791">
    <property type="entry name" value="MopB_CT_Nitrate-R-NapA-like"/>
    <property type="match status" value="1"/>
</dbReference>
<dbReference type="GO" id="GO:0043546">
    <property type="term" value="F:molybdopterin cofactor binding"/>
    <property type="evidence" value="ECO:0007669"/>
    <property type="project" value="InterPro"/>
</dbReference>
<dbReference type="Gene3D" id="2.20.25.90">
    <property type="entry name" value="ADC-like domains"/>
    <property type="match status" value="1"/>
</dbReference>
<evidence type="ECO:0000256" key="6">
    <source>
        <dbReference type="ARBA" id="ARBA00022723"/>
    </source>
</evidence>
<comment type="caution">
    <text evidence="12">The sequence shown here is derived from an EMBL/GenBank/DDBJ whole genome shotgun (WGS) entry which is preliminary data.</text>
</comment>
<keyword evidence="8" id="KW-0408">Iron</keyword>
<protein>
    <submittedName>
        <fullName evidence="12">Assimilatory nitrate reductase large subunit</fullName>
    </submittedName>
</protein>
<dbReference type="GO" id="GO:0042128">
    <property type="term" value="P:nitrate assimilation"/>
    <property type="evidence" value="ECO:0007669"/>
    <property type="project" value="UniProtKB-KW"/>
</dbReference>
<dbReference type="GO" id="GO:0016020">
    <property type="term" value="C:membrane"/>
    <property type="evidence" value="ECO:0007669"/>
    <property type="project" value="TreeGrafter"/>
</dbReference>
<evidence type="ECO:0000313" key="12">
    <source>
        <dbReference type="EMBL" id="EKV28969.1"/>
    </source>
</evidence>
<dbReference type="GO" id="GO:0051539">
    <property type="term" value="F:4 iron, 4 sulfur cluster binding"/>
    <property type="evidence" value="ECO:0007669"/>
    <property type="project" value="UniProtKB-KW"/>
</dbReference>
<evidence type="ECO:0000256" key="5">
    <source>
        <dbReference type="ARBA" id="ARBA00022505"/>
    </source>
</evidence>
<dbReference type="STRING" id="1238182.C882_0733"/>
<evidence type="ECO:0000256" key="9">
    <source>
        <dbReference type="ARBA" id="ARBA00023014"/>
    </source>
</evidence>
<comment type="cofactor">
    <cofactor evidence="1">
        <name>Mo-bis(molybdopterin guanine dinucleotide)</name>
        <dbReference type="ChEBI" id="CHEBI:60539"/>
    </cofactor>
</comment>
<dbReference type="Gene3D" id="1.10.10.1100">
    <property type="entry name" value="BFD-like [2Fe-2S]-binding domain"/>
    <property type="match status" value="1"/>
</dbReference>
<dbReference type="Gene3D" id="2.40.40.20">
    <property type="match status" value="1"/>
</dbReference>
<dbReference type="InterPro" id="IPR006963">
    <property type="entry name" value="Mopterin_OxRdtase_4Fe-4S_dom"/>
</dbReference>
<dbReference type="SMART" id="SM00926">
    <property type="entry name" value="Molybdop_Fe4S4"/>
    <property type="match status" value="1"/>
</dbReference>
<dbReference type="CDD" id="cd02754">
    <property type="entry name" value="MopB_Nitrate-R-NapA-like"/>
    <property type="match status" value="1"/>
</dbReference>
<evidence type="ECO:0000256" key="7">
    <source>
        <dbReference type="ARBA" id="ARBA00023002"/>
    </source>
</evidence>
<keyword evidence="5" id="KW-0500">Molybdenum</keyword>
<dbReference type="GO" id="GO:1990204">
    <property type="term" value="C:oxidoreductase complex"/>
    <property type="evidence" value="ECO:0007669"/>
    <property type="project" value="UniProtKB-ARBA"/>
</dbReference>
<dbReference type="Pfam" id="PF04324">
    <property type="entry name" value="Fer2_BFD"/>
    <property type="match status" value="1"/>
</dbReference>
<comment type="similarity">
    <text evidence="3">Belongs to the prokaryotic molybdopterin-containing oxidoreductase family. NasA/NapA/NarB subfamily.</text>
</comment>
<dbReference type="GO" id="GO:0016491">
    <property type="term" value="F:oxidoreductase activity"/>
    <property type="evidence" value="ECO:0007669"/>
    <property type="project" value="UniProtKB-KW"/>
</dbReference>
<keyword evidence="10" id="KW-0534">Nitrate assimilation</keyword>
<keyword evidence="6" id="KW-0479">Metal-binding</keyword>
<evidence type="ECO:0000256" key="3">
    <source>
        <dbReference type="ARBA" id="ARBA00008747"/>
    </source>
</evidence>
<keyword evidence="13" id="KW-1185">Reference proteome</keyword>
<dbReference type="OrthoDB" id="9803192at2"/>
<dbReference type="Pfam" id="PF01568">
    <property type="entry name" value="Molydop_binding"/>
    <property type="match status" value="1"/>
</dbReference>
<keyword evidence="9" id="KW-0411">Iron-sulfur</keyword>
<organism evidence="12 13">
    <name type="scientific">Caenispirillum salinarum AK4</name>
    <dbReference type="NCBI Taxonomy" id="1238182"/>
    <lineage>
        <taxon>Bacteria</taxon>
        <taxon>Pseudomonadati</taxon>
        <taxon>Pseudomonadota</taxon>
        <taxon>Alphaproteobacteria</taxon>
        <taxon>Rhodospirillales</taxon>
        <taxon>Novispirillaceae</taxon>
        <taxon>Caenispirillum</taxon>
    </lineage>
</organism>
<dbReference type="PANTHER" id="PTHR43105">
    <property type="entry name" value="RESPIRATORY NITRATE REDUCTASE"/>
    <property type="match status" value="1"/>
</dbReference>
<dbReference type="PROSITE" id="PS00551">
    <property type="entry name" value="MOLYBDOPTERIN_PROK_1"/>
    <property type="match status" value="1"/>
</dbReference>
<dbReference type="Gene3D" id="3.40.50.740">
    <property type="match status" value="1"/>
</dbReference>
<dbReference type="RefSeq" id="WP_009541390.1">
    <property type="nucleotide sequence ID" value="NZ_ANHY01000014.1"/>
</dbReference>
<dbReference type="GO" id="GO:0046872">
    <property type="term" value="F:metal ion binding"/>
    <property type="evidence" value="ECO:0007669"/>
    <property type="project" value="UniProtKB-KW"/>
</dbReference>
<dbReference type="EMBL" id="ANHY01000014">
    <property type="protein sequence ID" value="EKV28969.1"/>
    <property type="molecule type" value="Genomic_DNA"/>
</dbReference>
<dbReference type="Gene3D" id="3.40.228.10">
    <property type="entry name" value="Dimethylsulfoxide Reductase, domain 2"/>
    <property type="match status" value="1"/>
</dbReference>
<dbReference type="Proteomes" id="UP000009881">
    <property type="component" value="Unassembled WGS sequence"/>
</dbReference>
<evidence type="ECO:0000256" key="1">
    <source>
        <dbReference type="ARBA" id="ARBA00001942"/>
    </source>
</evidence>
<keyword evidence="7" id="KW-0560">Oxidoreductase</keyword>
<accession>K9GW20</accession>
<dbReference type="InterPro" id="IPR009010">
    <property type="entry name" value="Asp_de-COase-like_dom_sf"/>
</dbReference>
<dbReference type="InterPro" id="IPR027467">
    <property type="entry name" value="MopterinOxRdtase_cofactor_BS"/>
</dbReference>
<gene>
    <name evidence="12" type="ORF">C882_0733</name>
</gene>
<evidence type="ECO:0000256" key="8">
    <source>
        <dbReference type="ARBA" id="ARBA00023004"/>
    </source>
</evidence>